<organism evidence="1 2">
    <name type="scientific">Candidatus Cohnella colombiensis</name>
    <dbReference type="NCBI Taxonomy" id="3121368"/>
    <lineage>
        <taxon>Bacteria</taxon>
        <taxon>Bacillati</taxon>
        <taxon>Bacillota</taxon>
        <taxon>Bacilli</taxon>
        <taxon>Bacillales</taxon>
        <taxon>Paenibacillaceae</taxon>
        <taxon>Cohnella</taxon>
    </lineage>
</organism>
<evidence type="ECO:0000313" key="2">
    <source>
        <dbReference type="Proteomes" id="UP001178662"/>
    </source>
</evidence>
<dbReference type="AlphaFoldDB" id="A0AA95EXS7"/>
<dbReference type="Proteomes" id="UP001178662">
    <property type="component" value="Chromosome"/>
</dbReference>
<reference evidence="1" key="1">
    <citation type="submission" date="2023-03" db="EMBL/GenBank/DDBJ databases">
        <title>Andean soil-derived lignocellulolytic bacterial consortium as a source of novel taxa and putative plastic-active enzymes.</title>
        <authorList>
            <person name="Diaz-Garcia L."/>
            <person name="Chuvochina M."/>
            <person name="Feuerriegel G."/>
            <person name="Bunk B."/>
            <person name="Sproer C."/>
            <person name="Streit W.R."/>
            <person name="Rodriguez L.M."/>
            <person name="Overmann J."/>
            <person name="Jimenez D.J."/>
        </authorList>
    </citation>
    <scope>NUCLEOTIDE SEQUENCE</scope>
    <source>
        <strain evidence="1">MAG 2441</strain>
    </source>
</reference>
<proteinExistence type="predicted"/>
<keyword evidence="2" id="KW-1185">Reference proteome</keyword>
<accession>A0AA95EXS7</accession>
<dbReference type="SUPFAM" id="SSF64288">
    <property type="entry name" value="Chorismate lyase-like"/>
    <property type="match status" value="1"/>
</dbReference>
<protein>
    <submittedName>
        <fullName evidence="1">4-hydroxybenzoate synthetase</fullName>
    </submittedName>
</protein>
<dbReference type="Gene3D" id="3.40.1410.10">
    <property type="entry name" value="Chorismate lyase-like"/>
    <property type="match status" value="1"/>
</dbReference>
<sequence length="199" mass="22342">MISEDSNDGICRFEELHHLLFELLMKTDGRTTDMLEALVGEKVKVEVILQRQIESADAIGFPGLTGEPYYVRESILISELSGCVVSHNIVLVCAAHVPRKMFEALALKQEGIGKTIIAHGLPTSRKLIDYGWREQTAINDLFQQPLELKFSTSVTRVPFKQYAIYFESEPGIYLLEYFNPDIVSLRLGQAPQVDQPDGA</sequence>
<name>A0AA95EXS7_9BACL</name>
<dbReference type="InterPro" id="IPR028978">
    <property type="entry name" value="Chorismate_lyase_/UTRA_dom_sf"/>
</dbReference>
<evidence type="ECO:0000313" key="1">
    <source>
        <dbReference type="EMBL" id="WEK54866.1"/>
    </source>
</evidence>
<dbReference type="EMBL" id="CP119317">
    <property type="protein sequence ID" value="WEK54866.1"/>
    <property type="molecule type" value="Genomic_DNA"/>
</dbReference>
<gene>
    <name evidence="1" type="ORF">P0Y55_01950</name>
</gene>